<proteinExistence type="predicted"/>
<feature type="domain" description="Fibronectin type-III" evidence="2">
    <location>
        <begin position="341"/>
        <end position="433"/>
    </location>
</feature>
<evidence type="ECO:0000313" key="3">
    <source>
        <dbReference type="EMBL" id="CAB5221798.1"/>
    </source>
</evidence>
<feature type="region of interest" description="Disordered" evidence="1">
    <location>
        <begin position="521"/>
        <end position="549"/>
    </location>
</feature>
<accession>A0A6J7WY67</accession>
<name>A0A6J7WY67_9CAUD</name>
<protein>
    <submittedName>
        <fullName evidence="3">Fibronectin type III</fullName>
    </submittedName>
</protein>
<feature type="compositionally biased region" description="Low complexity" evidence="1">
    <location>
        <begin position="537"/>
        <end position="549"/>
    </location>
</feature>
<dbReference type="InterPro" id="IPR036116">
    <property type="entry name" value="FN3_sf"/>
</dbReference>
<organism evidence="3">
    <name type="scientific">uncultured Caudovirales phage</name>
    <dbReference type="NCBI Taxonomy" id="2100421"/>
    <lineage>
        <taxon>Viruses</taxon>
        <taxon>Duplodnaviria</taxon>
        <taxon>Heunggongvirae</taxon>
        <taxon>Uroviricota</taxon>
        <taxon>Caudoviricetes</taxon>
        <taxon>Peduoviridae</taxon>
        <taxon>Maltschvirus</taxon>
        <taxon>Maltschvirus maltsch</taxon>
    </lineage>
</organism>
<dbReference type="EMBL" id="LR798295">
    <property type="protein sequence ID" value="CAB5221798.1"/>
    <property type="molecule type" value="Genomic_DNA"/>
</dbReference>
<feature type="domain" description="Fibronectin type-III" evidence="2">
    <location>
        <begin position="235"/>
        <end position="321"/>
    </location>
</feature>
<dbReference type="SMART" id="SM00060">
    <property type="entry name" value="FN3"/>
    <property type="match status" value="2"/>
</dbReference>
<dbReference type="SUPFAM" id="SSF49265">
    <property type="entry name" value="Fibronectin type III"/>
    <property type="match status" value="1"/>
</dbReference>
<reference evidence="3" key="1">
    <citation type="submission" date="2020-05" db="EMBL/GenBank/DDBJ databases">
        <authorList>
            <person name="Chiriac C."/>
            <person name="Salcher M."/>
            <person name="Ghai R."/>
            <person name="Kavagutti S V."/>
        </authorList>
    </citation>
    <scope>NUCLEOTIDE SEQUENCE</scope>
</reference>
<evidence type="ECO:0000259" key="2">
    <source>
        <dbReference type="SMART" id="SM00060"/>
    </source>
</evidence>
<dbReference type="InterPro" id="IPR003961">
    <property type="entry name" value="FN3_dom"/>
</dbReference>
<sequence>MSTTRVGILDENKEYFWKTVNGVRAKVGAGWRNVSIGYVKVNGEWKEVFIRPGPTVRNFILDPITNDSVTFKWYAGPNVVRSELWMASRASGTSTPLSFTKALDINSTYVTPSGQKIILDQGSATITGIGTNFTSLVPENIIYTQIDGQRTLVGTVKSVESNTSLTLKSEWTGLSSANPLVGDTYIYQTNNSYLYNTSRETEYLFYLIPIEQVGAEEVPGDKSNTIQRITPIGAPPPITDLALIAQDGRAGSFTLGWTPSPRYKTDSYIYYNDGGSTTTDVTTAIGPFTSLDGKYDPKPNITGASKTYAIQIQAFNEIGEGSGKSNIVYYTYSPIIAKTLTSPTISGSFLPATNNTSNWNTITVRWTSNPADHDYYELWAKPASSSTYSFVSRIEANTTDAAGTIRTATYTGPTQNTQYDVQLRTYANPPADGYEWKTPPGTQVTSNSIRFRTGQPQLTRTVTGSDIKYINGTRSTTAVTVQTRGTAVIGQSTSFANTGLVGETVSQSAVQYGISTTTRVQSRTKPARATWGSQPWSTESTSTSNTTASSCINSETTTLLVNTSTLQRRRVVTVSCTLLPRTTTTTTHTTEFDFSASAIRLGGGETLTGARLTISASTSGAVNVNVGGTNYSENGSVSITSNNIYNKLIVAANRVRITRSTSPLITYSNAVVRVDYDFSYTTTTQNFGAPALV</sequence>
<gene>
    <name evidence="3" type="ORF">UFOVP359_74</name>
</gene>
<evidence type="ECO:0000256" key="1">
    <source>
        <dbReference type="SAM" id="MobiDB-lite"/>
    </source>
</evidence>